<evidence type="ECO:0008006" key="11">
    <source>
        <dbReference type="Google" id="ProtNLM"/>
    </source>
</evidence>
<feature type="transmembrane region" description="Helical" evidence="8">
    <location>
        <begin position="154"/>
        <end position="179"/>
    </location>
</feature>
<evidence type="ECO:0000256" key="5">
    <source>
        <dbReference type="ARBA" id="ARBA00022989"/>
    </source>
</evidence>
<keyword evidence="3" id="KW-0808">Transferase</keyword>
<accession>A0A285ZXA9</accession>
<sequence length="387" mass="44722">MNFLKKLINDRRFIFFVWILLAIIAGLKQYTKGSYNNYLIFKHVYIHAIERLNLYLTYPEQYGDTNHYGPFFSLLIAPFAVLPDAIGTILWQIANTVFLYFAIKQLPLAYRKVNAVYWIIAHELLTALFSFQFNISIAAIIVLTFALIEKQKNFWAAMLIMLGTFVKLYGIVGLAFFFFVKKKWTFIASCVIWALVFFVLPMVFFSPGYIFQCYQDWYQSLSEKQALNASLTSMQDISLMGMVRRITGNISIPNLPFLAGGLVLFALPYLRVKAYSNLDFRLLYLASTLIFAVIFSNSSESPTYVIAFTGVAIWFMVQDRPYSSWLVVLFVFALLLTSFSPSDLFPKFVRENYIKPYSLKALPCILVWLVISYQLIFKKFDQVNANT</sequence>
<dbReference type="RefSeq" id="WP_097130492.1">
    <property type="nucleotide sequence ID" value="NZ_OCMT01000002.1"/>
</dbReference>
<feature type="transmembrane region" description="Helical" evidence="8">
    <location>
        <begin position="357"/>
        <end position="377"/>
    </location>
</feature>
<dbReference type="AlphaFoldDB" id="A0A285ZXA9"/>
<evidence type="ECO:0000256" key="2">
    <source>
        <dbReference type="ARBA" id="ARBA00022475"/>
    </source>
</evidence>
<evidence type="ECO:0000256" key="8">
    <source>
        <dbReference type="SAM" id="Phobius"/>
    </source>
</evidence>
<keyword evidence="6 8" id="KW-0472">Membrane</keyword>
<feature type="transmembrane region" description="Helical" evidence="8">
    <location>
        <begin position="250"/>
        <end position="270"/>
    </location>
</feature>
<evidence type="ECO:0000313" key="10">
    <source>
        <dbReference type="Proteomes" id="UP000219281"/>
    </source>
</evidence>
<keyword evidence="4 8" id="KW-0812">Transmembrane</keyword>
<feature type="transmembrane region" description="Helical" evidence="8">
    <location>
        <begin position="12"/>
        <end position="31"/>
    </location>
</feature>
<feature type="transmembrane region" description="Helical" evidence="8">
    <location>
        <begin position="324"/>
        <end position="345"/>
    </location>
</feature>
<evidence type="ECO:0000256" key="1">
    <source>
        <dbReference type="ARBA" id="ARBA00004651"/>
    </source>
</evidence>
<feature type="transmembrane region" description="Helical" evidence="8">
    <location>
        <begin position="282"/>
        <end position="299"/>
    </location>
</feature>
<dbReference type="Proteomes" id="UP000219281">
    <property type="component" value="Unassembled WGS sequence"/>
</dbReference>
<dbReference type="OrthoDB" id="1070018at2"/>
<dbReference type="GO" id="GO:0005886">
    <property type="term" value="C:plasma membrane"/>
    <property type="evidence" value="ECO:0007669"/>
    <property type="project" value="UniProtKB-SubCell"/>
</dbReference>
<dbReference type="EMBL" id="OCMT01000002">
    <property type="protein sequence ID" value="SOD14292.1"/>
    <property type="molecule type" value="Genomic_DNA"/>
</dbReference>
<keyword evidence="5 8" id="KW-1133">Transmembrane helix</keyword>
<comment type="similarity">
    <text evidence="7">Belongs to the glycosyltransferase 87 family.</text>
</comment>
<evidence type="ECO:0000256" key="6">
    <source>
        <dbReference type="ARBA" id="ARBA00023136"/>
    </source>
</evidence>
<feature type="transmembrane region" description="Helical" evidence="8">
    <location>
        <begin position="186"/>
        <end position="211"/>
    </location>
</feature>
<evidence type="ECO:0000256" key="4">
    <source>
        <dbReference type="ARBA" id="ARBA00022692"/>
    </source>
</evidence>
<protein>
    <recommendedName>
        <fullName evidence="11">DUF2029 domain-containing protein</fullName>
    </recommendedName>
</protein>
<name>A0A285ZXA9_9SPHI</name>
<organism evidence="9 10">
    <name type="scientific">Pedobacter xixiisoli</name>
    <dbReference type="NCBI Taxonomy" id="1476464"/>
    <lineage>
        <taxon>Bacteria</taxon>
        <taxon>Pseudomonadati</taxon>
        <taxon>Bacteroidota</taxon>
        <taxon>Sphingobacteriia</taxon>
        <taxon>Sphingobacteriales</taxon>
        <taxon>Sphingobacteriaceae</taxon>
        <taxon>Pedobacter</taxon>
    </lineage>
</organism>
<dbReference type="InterPro" id="IPR018584">
    <property type="entry name" value="GT87"/>
</dbReference>
<dbReference type="Pfam" id="PF09594">
    <property type="entry name" value="GT87"/>
    <property type="match status" value="1"/>
</dbReference>
<evidence type="ECO:0000313" key="9">
    <source>
        <dbReference type="EMBL" id="SOD14292.1"/>
    </source>
</evidence>
<feature type="transmembrane region" description="Helical" evidence="8">
    <location>
        <begin position="71"/>
        <end position="103"/>
    </location>
</feature>
<dbReference type="GO" id="GO:0016758">
    <property type="term" value="F:hexosyltransferase activity"/>
    <property type="evidence" value="ECO:0007669"/>
    <property type="project" value="InterPro"/>
</dbReference>
<feature type="transmembrane region" description="Helical" evidence="8">
    <location>
        <begin position="115"/>
        <end position="148"/>
    </location>
</feature>
<reference evidence="10" key="1">
    <citation type="submission" date="2017-09" db="EMBL/GenBank/DDBJ databases">
        <authorList>
            <person name="Varghese N."/>
            <person name="Submissions S."/>
        </authorList>
    </citation>
    <scope>NUCLEOTIDE SEQUENCE [LARGE SCALE GENOMIC DNA]</scope>
    <source>
        <strain evidence="10">CGMCC 1.12803</strain>
    </source>
</reference>
<gene>
    <name evidence="9" type="ORF">SAMN06297358_1501</name>
</gene>
<evidence type="ECO:0000256" key="3">
    <source>
        <dbReference type="ARBA" id="ARBA00022679"/>
    </source>
</evidence>
<comment type="subcellular location">
    <subcellularLocation>
        <location evidence="1">Cell membrane</location>
        <topology evidence="1">Multi-pass membrane protein</topology>
    </subcellularLocation>
</comment>
<keyword evidence="2" id="KW-1003">Cell membrane</keyword>
<evidence type="ECO:0000256" key="7">
    <source>
        <dbReference type="ARBA" id="ARBA00024033"/>
    </source>
</evidence>
<keyword evidence="10" id="KW-1185">Reference proteome</keyword>
<proteinExistence type="inferred from homology"/>